<keyword evidence="2" id="KW-0472">Membrane</keyword>
<feature type="transmembrane region" description="Helical" evidence="2">
    <location>
        <begin position="834"/>
        <end position="857"/>
    </location>
</feature>
<feature type="domain" description="Coiled-coil protein 142 C-terminal" evidence="3">
    <location>
        <begin position="524"/>
        <end position="950"/>
    </location>
</feature>
<dbReference type="OrthoDB" id="6579237at2759"/>
<accession>A0A2T7PA97</accession>
<dbReference type="STRING" id="400727.A0A2T7PA97"/>
<dbReference type="PANTHER" id="PTHR21436">
    <property type="entry name" value="COILED-COIL DOMAIN-CONTAINING PROTEIN 142"/>
    <property type="match status" value="1"/>
</dbReference>
<reference evidence="4 5" key="1">
    <citation type="submission" date="2018-04" db="EMBL/GenBank/DDBJ databases">
        <title>The genome of golden apple snail Pomacea canaliculata provides insight into stress tolerance and invasive adaptation.</title>
        <authorList>
            <person name="Liu C."/>
            <person name="Liu B."/>
            <person name="Ren Y."/>
            <person name="Zhang Y."/>
            <person name="Wang H."/>
            <person name="Li S."/>
            <person name="Jiang F."/>
            <person name="Yin L."/>
            <person name="Zhang G."/>
            <person name="Qian W."/>
            <person name="Fan W."/>
        </authorList>
    </citation>
    <scope>NUCLEOTIDE SEQUENCE [LARGE SCALE GENOMIC DNA]</scope>
    <source>
        <strain evidence="4">SZHN2017</strain>
        <tissue evidence="4">Muscle</tissue>
    </source>
</reference>
<dbReference type="InterPro" id="IPR055350">
    <property type="entry name" value="CCDC142_C"/>
</dbReference>
<comment type="caution">
    <text evidence="4">The sequence shown here is derived from an EMBL/GenBank/DDBJ whole genome shotgun (WGS) entry which is preliminary data.</text>
</comment>
<name>A0A2T7PA97_POMCA</name>
<evidence type="ECO:0000259" key="3">
    <source>
        <dbReference type="Pfam" id="PF14923"/>
    </source>
</evidence>
<sequence>MYEPVYHGYSARPAGRLPSIHAIGKAKPVDEEEPPDVPCHMYGYEMEMDQSFSSVESVFDPSDAEDACKLLRKAFHLLGPGRHACKRNPDHGGSHFVHCRRGVKLGGYYSQLRRLLEERAGLELLRDCLYRVRSAQLFVEELEALLSAEYRTAYAIRHGCLLDAPVSKLYCLNALCEDLRVHAGHWNSVKQRINTGRWAQPLLGFFCRELAAVRRTLGALCDRAIFLMDRLVHVGFEVLAHCALDALTADVLWNITRGLEDFNTIVVSFRAHVVAEGVYSPQSSLAARHLPSLYLHPALANSGRRLSDGIRAVPFHKVLGILANERSRYAALLTHRFFTASDAFLAALRTATHLPPFEWEDDPVSSVSGVHLHSRFLSSPPPVAAGEAVGGSQASLNLALLHVGSVRVPDLSGLPSPLVEFSQKEQQFADNFLQIVCNSTSLLRKNDATSNNNSHHNHHHGRSKAKARTDFKVPLSPVVSRPPKAQGETPVLSRSDSRRKTVSWGDNADTSIRTQVVATYMDTLWQHFGRNLDLFLDEPAWTNRVGLLRSELGSIFLQRDTVCAMLRHMVEHICVKDIFPSGSISPLLGVVVRLHALSAFAAWDSNMTAASSSQQTDKCIPCHAGENQYSTRSGQLLREAYRPLLTLLLEMCRNMRQVHAESADLMPPYDLDLSLVSSVVARVLVTCQAAYAWLASKLHHFLSSWNVKMYIFFACTDVKILADCSRRATHLLQTLVSNQATSSSSLLDQLVLAHLNETLQQISSVSTQIQGLEESAVKLFAEKFNQRCSSFFQDVLPPAKYWRRKFPEDASSYVLQVWENVLQPVMEGISKLPVVLQLTVLTAAITALSGAWTSLFLKDKIKFSLYGAQQLGVDFDHLRTSLSNALTLPEARRGLLELSVFRQMNGIVQLLKRQPLRRPSSRFRDCSTEDLSCESGEVNASPSASRSELPANMEEVQESNDVCFVTNMDDWLALRVIGGSRSWRFPSCFGTSAGQR</sequence>
<proteinExistence type="predicted"/>
<dbReference type="PANTHER" id="PTHR21436:SF2">
    <property type="entry name" value="COILED-COIL DOMAIN-CONTAINING PROTEIN 142"/>
    <property type="match status" value="1"/>
</dbReference>
<dbReference type="Pfam" id="PF14923">
    <property type="entry name" value="CCDC142"/>
    <property type="match status" value="1"/>
</dbReference>
<organism evidence="4 5">
    <name type="scientific">Pomacea canaliculata</name>
    <name type="common">Golden apple snail</name>
    <dbReference type="NCBI Taxonomy" id="400727"/>
    <lineage>
        <taxon>Eukaryota</taxon>
        <taxon>Metazoa</taxon>
        <taxon>Spiralia</taxon>
        <taxon>Lophotrochozoa</taxon>
        <taxon>Mollusca</taxon>
        <taxon>Gastropoda</taxon>
        <taxon>Caenogastropoda</taxon>
        <taxon>Architaenioglossa</taxon>
        <taxon>Ampullarioidea</taxon>
        <taxon>Ampullariidae</taxon>
        <taxon>Pomacea</taxon>
    </lineage>
</organism>
<protein>
    <recommendedName>
        <fullName evidence="3">Coiled-coil protein 142 C-terminal domain-containing protein</fullName>
    </recommendedName>
</protein>
<evidence type="ECO:0000256" key="2">
    <source>
        <dbReference type="SAM" id="Phobius"/>
    </source>
</evidence>
<keyword evidence="2" id="KW-1133">Transmembrane helix</keyword>
<evidence type="ECO:0000256" key="1">
    <source>
        <dbReference type="SAM" id="MobiDB-lite"/>
    </source>
</evidence>
<keyword evidence="5" id="KW-1185">Reference proteome</keyword>
<dbReference type="Proteomes" id="UP000245119">
    <property type="component" value="Linkage Group LG5"/>
</dbReference>
<evidence type="ECO:0000313" key="5">
    <source>
        <dbReference type="Proteomes" id="UP000245119"/>
    </source>
</evidence>
<gene>
    <name evidence="4" type="ORF">C0Q70_09604</name>
</gene>
<evidence type="ECO:0000313" key="4">
    <source>
        <dbReference type="EMBL" id="PVD30340.1"/>
    </source>
</evidence>
<dbReference type="AlphaFoldDB" id="A0A2T7PA97"/>
<dbReference type="EMBL" id="PZQS01000005">
    <property type="protein sequence ID" value="PVD30340.1"/>
    <property type="molecule type" value="Genomic_DNA"/>
</dbReference>
<feature type="compositionally biased region" description="Basic residues" evidence="1">
    <location>
        <begin position="455"/>
        <end position="466"/>
    </location>
</feature>
<keyword evidence="2" id="KW-0812">Transmembrane</keyword>
<feature type="region of interest" description="Disordered" evidence="1">
    <location>
        <begin position="447"/>
        <end position="504"/>
    </location>
</feature>
<dbReference type="InterPro" id="IPR026700">
    <property type="entry name" value="CCDC142"/>
</dbReference>